<feature type="region of interest" description="Disordered" evidence="1">
    <location>
        <begin position="124"/>
        <end position="143"/>
    </location>
</feature>
<organism evidence="2 3">
    <name type="scientific">Haematococcus lacustris</name>
    <name type="common">Green alga</name>
    <name type="synonym">Haematococcus pluvialis</name>
    <dbReference type="NCBI Taxonomy" id="44745"/>
    <lineage>
        <taxon>Eukaryota</taxon>
        <taxon>Viridiplantae</taxon>
        <taxon>Chlorophyta</taxon>
        <taxon>core chlorophytes</taxon>
        <taxon>Chlorophyceae</taxon>
        <taxon>CS clade</taxon>
        <taxon>Chlamydomonadales</taxon>
        <taxon>Haematococcaceae</taxon>
        <taxon>Haematococcus</taxon>
    </lineage>
</organism>
<dbReference type="EMBL" id="BLLF01003042">
    <property type="protein sequence ID" value="GFH26162.1"/>
    <property type="molecule type" value="Genomic_DNA"/>
</dbReference>
<evidence type="ECO:0000256" key="1">
    <source>
        <dbReference type="SAM" id="MobiDB-lite"/>
    </source>
</evidence>
<sequence length="143" mass="15173">MAYSLQAWWAAHGPAAPHRAMTCSQGLPHHLMAGQEHRVCTPPPTLSPASPMKTPAPCCQPMPGLAGQHCGTVSPARCCSVAAMKLGRRGVEPRAKAPREEWPLCRPCIWLSSSSWASLARSCPTSSATSASQPDRSRFTSAA</sequence>
<protein>
    <submittedName>
        <fullName evidence="2">Uncharacterized protein</fullName>
    </submittedName>
</protein>
<accession>A0A6A0A4R5</accession>
<gene>
    <name evidence="2" type="ORF">HaLaN_24263</name>
</gene>
<evidence type="ECO:0000313" key="3">
    <source>
        <dbReference type="Proteomes" id="UP000485058"/>
    </source>
</evidence>
<dbReference type="Proteomes" id="UP000485058">
    <property type="component" value="Unassembled WGS sequence"/>
</dbReference>
<reference evidence="2 3" key="1">
    <citation type="submission" date="2020-02" db="EMBL/GenBank/DDBJ databases">
        <title>Draft genome sequence of Haematococcus lacustris strain NIES-144.</title>
        <authorList>
            <person name="Morimoto D."/>
            <person name="Nakagawa S."/>
            <person name="Yoshida T."/>
            <person name="Sawayama S."/>
        </authorList>
    </citation>
    <scope>NUCLEOTIDE SEQUENCE [LARGE SCALE GENOMIC DNA]</scope>
    <source>
        <strain evidence="2 3">NIES-144</strain>
    </source>
</reference>
<name>A0A6A0A4R5_HAELA</name>
<comment type="caution">
    <text evidence="2">The sequence shown here is derived from an EMBL/GenBank/DDBJ whole genome shotgun (WGS) entry which is preliminary data.</text>
</comment>
<keyword evidence="3" id="KW-1185">Reference proteome</keyword>
<evidence type="ECO:0000313" key="2">
    <source>
        <dbReference type="EMBL" id="GFH26162.1"/>
    </source>
</evidence>
<dbReference type="AlphaFoldDB" id="A0A6A0A4R5"/>
<proteinExistence type="predicted"/>